<dbReference type="PATRIC" id="fig|389348.3.peg.1741"/>
<protein>
    <recommendedName>
        <fullName evidence="3">Serine aminopeptidase S33 domain-containing protein</fullName>
    </recommendedName>
</protein>
<evidence type="ECO:0000313" key="2">
    <source>
        <dbReference type="Proteomes" id="UP000069902"/>
    </source>
</evidence>
<name>A0A0U5CQK9_9BACT</name>
<evidence type="ECO:0000313" key="1">
    <source>
        <dbReference type="EMBL" id="CUI17164.1"/>
    </source>
</evidence>
<keyword evidence="2" id="KW-1185">Reference proteome</keyword>
<dbReference type="InterPro" id="IPR029058">
    <property type="entry name" value="AB_hydrolase_fold"/>
</dbReference>
<dbReference type="STRING" id="389348.PNK_1554"/>
<dbReference type="AlphaFoldDB" id="A0A0U5CQK9"/>
<dbReference type="KEGG" id="pnl:PNK_1554"/>
<dbReference type="EMBL" id="LN879502">
    <property type="protein sequence ID" value="CUI17164.1"/>
    <property type="molecule type" value="Genomic_DNA"/>
</dbReference>
<organism evidence="1 2">
    <name type="scientific">Candidatus Protochlamydia naegleriophila</name>
    <dbReference type="NCBI Taxonomy" id="389348"/>
    <lineage>
        <taxon>Bacteria</taxon>
        <taxon>Pseudomonadati</taxon>
        <taxon>Chlamydiota</taxon>
        <taxon>Chlamydiia</taxon>
        <taxon>Parachlamydiales</taxon>
        <taxon>Parachlamydiaceae</taxon>
        <taxon>Candidatus Protochlamydia</taxon>
    </lineage>
</organism>
<accession>A0A0U5CQK9</accession>
<dbReference type="InParanoid" id="A0A0U5CQK9"/>
<gene>
    <name evidence="1" type="ORF">PNK_1554</name>
</gene>
<sequence>MQLGLEVSQKTMLSQLIEFQVGAGAFYCLEELPSHLPNGKAIVFLHGLGENRSGLNYLFHEMSERFTSDGFAVYRFDLAGCGESSLPLLFQVWQEQLAVVVNYLEKYQAVHLIARGVSSYLLPKYQTGNIAIGPIVAHYFCEQYPQIPVEQHEKVWIPQTDASCNLERDYFWFGLGVEAGCLGGFYLTKEFLIELEQAIFPIPKEWSVIYSGKHWPHSLPSWAHLLSECHPLFVYQDDRAVLYNKLTGLLNAST</sequence>
<proteinExistence type="predicted"/>
<dbReference type="Gene3D" id="3.40.50.1820">
    <property type="entry name" value="alpha/beta hydrolase"/>
    <property type="match status" value="1"/>
</dbReference>
<dbReference type="SUPFAM" id="SSF53474">
    <property type="entry name" value="alpha/beta-Hydrolases"/>
    <property type="match status" value="1"/>
</dbReference>
<evidence type="ECO:0008006" key="3">
    <source>
        <dbReference type="Google" id="ProtNLM"/>
    </source>
</evidence>
<dbReference type="Proteomes" id="UP000069902">
    <property type="component" value="Chromosome cPNK"/>
</dbReference>
<reference evidence="2" key="1">
    <citation type="submission" date="2015-09" db="EMBL/GenBank/DDBJ databases">
        <authorList>
            <person name="Bertelli C."/>
        </authorList>
    </citation>
    <scope>NUCLEOTIDE SEQUENCE [LARGE SCALE GENOMIC DNA]</scope>
    <source>
        <strain evidence="2">KNic</strain>
    </source>
</reference>